<accession>A0A814JJ62</accession>
<gene>
    <name evidence="3" type="ORF">OXX778_LOCUS18125</name>
</gene>
<evidence type="ECO:0000256" key="2">
    <source>
        <dbReference type="SAM" id="Phobius"/>
    </source>
</evidence>
<name>A0A814JJ62_9BILA</name>
<reference evidence="3" key="1">
    <citation type="submission" date="2021-02" db="EMBL/GenBank/DDBJ databases">
        <authorList>
            <person name="Nowell W R."/>
        </authorList>
    </citation>
    <scope>NUCLEOTIDE SEQUENCE</scope>
    <source>
        <strain evidence="3">Ploen Becks lab</strain>
    </source>
</reference>
<protein>
    <submittedName>
        <fullName evidence="3">Uncharacterized protein</fullName>
    </submittedName>
</protein>
<keyword evidence="2" id="KW-0812">Transmembrane</keyword>
<sequence>MFTGGLMTEDMGLEEINGDSFINHFVYILFIFMMVILFLNVFTGISIDAVSELIKNSVADGISNKIEYVDKIEEIMTNTNNKFLFIVRKLFVILDTMIRKIYSLKERKSNEKKITCKLFSKMTIFFDECKKNYKNSKKTDREENSNQFSEKLDKLNKLIIELKSESNNILEKLEIISKRVNLVETNLDLQIDQKSK</sequence>
<dbReference type="Proteomes" id="UP000663879">
    <property type="component" value="Unassembled WGS sequence"/>
</dbReference>
<keyword evidence="1" id="KW-0175">Coiled coil</keyword>
<proteinExistence type="predicted"/>
<dbReference type="OrthoDB" id="10470161at2759"/>
<keyword evidence="2" id="KW-0472">Membrane</keyword>
<keyword evidence="2" id="KW-1133">Transmembrane helix</keyword>
<evidence type="ECO:0000256" key="1">
    <source>
        <dbReference type="SAM" id="Coils"/>
    </source>
</evidence>
<feature type="transmembrane region" description="Helical" evidence="2">
    <location>
        <begin position="25"/>
        <end position="47"/>
    </location>
</feature>
<keyword evidence="4" id="KW-1185">Reference proteome</keyword>
<organism evidence="3 4">
    <name type="scientific">Brachionus calyciflorus</name>
    <dbReference type="NCBI Taxonomy" id="104777"/>
    <lineage>
        <taxon>Eukaryota</taxon>
        <taxon>Metazoa</taxon>
        <taxon>Spiralia</taxon>
        <taxon>Gnathifera</taxon>
        <taxon>Rotifera</taxon>
        <taxon>Eurotatoria</taxon>
        <taxon>Monogononta</taxon>
        <taxon>Pseudotrocha</taxon>
        <taxon>Ploima</taxon>
        <taxon>Brachionidae</taxon>
        <taxon>Brachionus</taxon>
    </lineage>
</organism>
<comment type="caution">
    <text evidence="3">The sequence shown here is derived from an EMBL/GenBank/DDBJ whole genome shotgun (WGS) entry which is preliminary data.</text>
</comment>
<evidence type="ECO:0000313" key="3">
    <source>
        <dbReference type="EMBL" id="CAF1036230.1"/>
    </source>
</evidence>
<dbReference type="EMBL" id="CAJNOC010004880">
    <property type="protein sequence ID" value="CAF1036230.1"/>
    <property type="molecule type" value="Genomic_DNA"/>
</dbReference>
<evidence type="ECO:0000313" key="4">
    <source>
        <dbReference type="Proteomes" id="UP000663879"/>
    </source>
</evidence>
<feature type="coiled-coil region" evidence="1">
    <location>
        <begin position="145"/>
        <end position="172"/>
    </location>
</feature>
<dbReference type="AlphaFoldDB" id="A0A814JJ62"/>